<feature type="region of interest" description="Disordered" evidence="2">
    <location>
        <begin position="1"/>
        <end position="35"/>
    </location>
</feature>
<dbReference type="PANTHER" id="PTHR42760">
    <property type="entry name" value="SHORT-CHAIN DEHYDROGENASES/REDUCTASES FAMILY MEMBER"/>
    <property type="match status" value="1"/>
</dbReference>
<dbReference type="SUPFAM" id="SSF51735">
    <property type="entry name" value="NAD(P)-binding Rossmann-fold domains"/>
    <property type="match status" value="1"/>
</dbReference>
<dbReference type="PRINTS" id="PR00080">
    <property type="entry name" value="SDRFAMILY"/>
</dbReference>
<dbReference type="Pfam" id="PF13561">
    <property type="entry name" value="adh_short_C2"/>
    <property type="match status" value="1"/>
</dbReference>
<dbReference type="InterPro" id="IPR036291">
    <property type="entry name" value="NAD(P)-bd_dom_sf"/>
</dbReference>
<comment type="similarity">
    <text evidence="1">Belongs to the short-chain dehydrogenases/reductases (SDR) family.</text>
</comment>
<sequence>MKTTGTNATGTDTLGTDTLGTDTLGTDTLGTNATDAAGTDIEGRVALVTGAGQGVGRQVALDLAARGAGAVLVNDVDAARADAVAAEIRGLGGTATGVACDVTDYDAVGAMFARARDAHGPVGVLVNNAGNQGGGGAAPPALPFWEQGPEHWSPSLGVNLHGVLNCARHALAQMVEAGAGGRIVTVISDAGRVGETGGLEAYSAAKAGAAGLTRALARAGGRYAVTANSVALGATRTPATDAYLADPALRKQLLSRYLVRRIGEPSDASAMIVFLASRGASWITGQTMPVNGGYSVAL</sequence>
<dbReference type="Proteomes" id="UP001501414">
    <property type="component" value="Unassembled WGS sequence"/>
</dbReference>
<dbReference type="PANTHER" id="PTHR42760:SF40">
    <property type="entry name" value="3-OXOACYL-[ACYL-CARRIER-PROTEIN] REDUCTASE, CHLOROPLASTIC"/>
    <property type="match status" value="1"/>
</dbReference>
<name>A0ABP4I4J1_9PSEU</name>
<protein>
    <submittedName>
        <fullName evidence="3">SDR family oxidoreductase</fullName>
    </submittedName>
</protein>
<evidence type="ECO:0000313" key="3">
    <source>
        <dbReference type="EMBL" id="GAA1380319.1"/>
    </source>
</evidence>
<dbReference type="PROSITE" id="PS00061">
    <property type="entry name" value="ADH_SHORT"/>
    <property type="match status" value="1"/>
</dbReference>
<dbReference type="EMBL" id="BAAAJK010000001">
    <property type="protein sequence ID" value="GAA1380319.1"/>
    <property type="molecule type" value="Genomic_DNA"/>
</dbReference>
<dbReference type="Gene3D" id="3.40.50.720">
    <property type="entry name" value="NAD(P)-binding Rossmann-like Domain"/>
    <property type="match status" value="1"/>
</dbReference>
<comment type="caution">
    <text evidence="3">The sequence shown here is derived from an EMBL/GenBank/DDBJ whole genome shotgun (WGS) entry which is preliminary data.</text>
</comment>
<keyword evidence="4" id="KW-1185">Reference proteome</keyword>
<proteinExistence type="inferred from homology"/>
<dbReference type="InterPro" id="IPR020904">
    <property type="entry name" value="Sc_DH/Rdtase_CS"/>
</dbReference>
<evidence type="ECO:0000256" key="1">
    <source>
        <dbReference type="ARBA" id="ARBA00006484"/>
    </source>
</evidence>
<dbReference type="RefSeq" id="WP_344017866.1">
    <property type="nucleotide sequence ID" value="NZ_BAAAJK010000001.1"/>
</dbReference>
<gene>
    <name evidence="3" type="ORF">GCM10009613_04500</name>
</gene>
<evidence type="ECO:0000313" key="4">
    <source>
        <dbReference type="Proteomes" id="UP001501414"/>
    </source>
</evidence>
<dbReference type="PRINTS" id="PR00081">
    <property type="entry name" value="GDHRDH"/>
</dbReference>
<accession>A0ABP4I4J1</accession>
<organism evidence="3 4">
    <name type="scientific">Pseudonocardia kongjuensis</name>
    <dbReference type="NCBI Taxonomy" id="102227"/>
    <lineage>
        <taxon>Bacteria</taxon>
        <taxon>Bacillati</taxon>
        <taxon>Actinomycetota</taxon>
        <taxon>Actinomycetes</taxon>
        <taxon>Pseudonocardiales</taxon>
        <taxon>Pseudonocardiaceae</taxon>
        <taxon>Pseudonocardia</taxon>
    </lineage>
</organism>
<evidence type="ECO:0000256" key="2">
    <source>
        <dbReference type="SAM" id="MobiDB-lite"/>
    </source>
</evidence>
<dbReference type="InterPro" id="IPR002347">
    <property type="entry name" value="SDR_fam"/>
</dbReference>
<reference evidence="4" key="1">
    <citation type="journal article" date="2019" name="Int. J. Syst. Evol. Microbiol.">
        <title>The Global Catalogue of Microorganisms (GCM) 10K type strain sequencing project: providing services to taxonomists for standard genome sequencing and annotation.</title>
        <authorList>
            <consortium name="The Broad Institute Genomics Platform"/>
            <consortium name="The Broad Institute Genome Sequencing Center for Infectious Disease"/>
            <person name="Wu L."/>
            <person name="Ma J."/>
        </authorList>
    </citation>
    <scope>NUCLEOTIDE SEQUENCE [LARGE SCALE GENOMIC DNA]</scope>
    <source>
        <strain evidence="4">JCM 11896</strain>
    </source>
</reference>